<dbReference type="RefSeq" id="WP_414000819.1">
    <property type="nucleotide sequence ID" value="NZ_JBLFDH010000008.1"/>
</dbReference>
<reference evidence="1 2" key="1">
    <citation type="submission" date="2023-10" db="EMBL/GenBank/DDBJ databases">
        <title>Host Genetic Regulation of Human Gut Microbial Structural Variation.</title>
        <authorList>
            <person name="Harmsen H.J.M."/>
        </authorList>
    </citation>
    <scope>NUCLEOTIDE SEQUENCE [LARGE SCALE GENOMIC DNA]</scope>
    <source>
        <strain evidence="1 2">HTF-F</strain>
    </source>
</reference>
<accession>A0ABU3TX45</accession>
<evidence type="ECO:0000313" key="2">
    <source>
        <dbReference type="Proteomes" id="UP001263246"/>
    </source>
</evidence>
<protein>
    <submittedName>
        <fullName evidence="1">Uncharacterized protein</fullName>
    </submittedName>
</protein>
<gene>
    <name evidence="1" type="ORF">RX402_03490</name>
</gene>
<keyword evidence="2" id="KW-1185">Reference proteome</keyword>
<dbReference type="EMBL" id="JAWHPR010000002">
    <property type="protein sequence ID" value="MDU8687816.1"/>
    <property type="molecule type" value="Genomic_DNA"/>
</dbReference>
<comment type="caution">
    <text evidence="1">The sequence shown here is derived from an EMBL/GenBank/DDBJ whole genome shotgun (WGS) entry which is preliminary data.</text>
</comment>
<evidence type="ECO:0000313" key="1">
    <source>
        <dbReference type="EMBL" id="MDU8687816.1"/>
    </source>
</evidence>
<proteinExistence type="predicted"/>
<name>A0ABU3TX45_9FIRM</name>
<organism evidence="1 2">
    <name type="scientific">Faecalibacterium wellingii</name>
    <dbReference type="NCBI Taxonomy" id="2929491"/>
    <lineage>
        <taxon>Bacteria</taxon>
        <taxon>Bacillati</taxon>
        <taxon>Bacillota</taxon>
        <taxon>Clostridia</taxon>
        <taxon>Eubacteriales</taxon>
        <taxon>Oscillospiraceae</taxon>
        <taxon>Faecalibacterium</taxon>
    </lineage>
</organism>
<dbReference type="Proteomes" id="UP001263246">
    <property type="component" value="Unassembled WGS sequence"/>
</dbReference>
<sequence>MEKKLLPKEIKDGLVTYVIDDDSAYFVITNNTIRVKVKIKL</sequence>